<protein>
    <submittedName>
        <fullName evidence="4">Helix-turn-helix transcriptional regulator</fullName>
    </submittedName>
</protein>
<organism evidence="4 5">
    <name type="scientific">Raoultibacter massiliensis</name>
    <dbReference type="NCBI Taxonomy" id="1852371"/>
    <lineage>
        <taxon>Bacteria</taxon>
        <taxon>Bacillati</taxon>
        <taxon>Actinomycetota</taxon>
        <taxon>Coriobacteriia</taxon>
        <taxon>Eggerthellales</taxon>
        <taxon>Eggerthellaceae</taxon>
        <taxon>Raoultibacter</taxon>
    </lineage>
</organism>
<evidence type="ECO:0000259" key="3">
    <source>
        <dbReference type="PROSITE" id="PS50943"/>
    </source>
</evidence>
<dbReference type="InterPro" id="IPR010982">
    <property type="entry name" value="Lambda_DNA-bd_dom_sf"/>
</dbReference>
<dbReference type="PROSITE" id="PS50943">
    <property type="entry name" value="HTH_CROC1"/>
    <property type="match status" value="1"/>
</dbReference>
<dbReference type="RefSeq" id="WP_180963618.1">
    <property type="nucleotide sequence ID" value="NZ_JBBNOP010000001.1"/>
</dbReference>
<dbReference type="InterPro" id="IPR001387">
    <property type="entry name" value="Cro/C1-type_HTH"/>
</dbReference>
<dbReference type="SUPFAM" id="SSF47413">
    <property type="entry name" value="lambda repressor-like DNA-binding domains"/>
    <property type="match status" value="1"/>
</dbReference>
<dbReference type="Pfam" id="PF01381">
    <property type="entry name" value="HTH_3"/>
    <property type="match status" value="1"/>
</dbReference>
<keyword evidence="1" id="KW-0238">DNA-binding</keyword>
<dbReference type="PANTHER" id="PTHR46558">
    <property type="entry name" value="TRACRIPTIONAL REGULATORY PROTEIN-RELATED-RELATED"/>
    <property type="match status" value="1"/>
</dbReference>
<keyword evidence="5" id="KW-1185">Reference proteome</keyword>
<feature type="transmembrane region" description="Helical" evidence="2">
    <location>
        <begin position="100"/>
        <end position="119"/>
    </location>
</feature>
<evidence type="ECO:0000313" key="4">
    <source>
        <dbReference type="EMBL" id="MEQ3361489.1"/>
    </source>
</evidence>
<reference evidence="4 5" key="1">
    <citation type="submission" date="2024-04" db="EMBL/GenBank/DDBJ databases">
        <title>Human intestinal bacterial collection.</title>
        <authorList>
            <person name="Pauvert C."/>
            <person name="Hitch T.C.A."/>
            <person name="Clavel T."/>
        </authorList>
    </citation>
    <scope>NUCLEOTIDE SEQUENCE [LARGE SCALE GENOMIC DNA]</scope>
    <source>
        <strain evidence="4 5">CLA-KB-H42</strain>
    </source>
</reference>
<dbReference type="Gene3D" id="1.10.260.40">
    <property type="entry name" value="lambda repressor-like DNA-binding domains"/>
    <property type="match status" value="1"/>
</dbReference>
<sequence length="158" mass="17319">MDARITGRYIALKRRELGITQEELAEQLGITGKAVSKWENGRCLPDGAIMQPLCESLGVSFNELMSGKDIETDRERSTAETVMKQALDTIGQLQREKRTLIGILVIMLGITTLTIGQSLAKLPASEVMDFLAGFLVGLSIVEVLIGIFFTIRSLAEPH</sequence>
<proteinExistence type="predicted"/>
<dbReference type="PANTHER" id="PTHR46558:SF4">
    <property type="entry name" value="DNA-BIDING PHAGE PROTEIN"/>
    <property type="match status" value="1"/>
</dbReference>
<keyword evidence="2" id="KW-0472">Membrane</keyword>
<name>A0ABV1J8U8_9ACTN</name>
<dbReference type="EMBL" id="JBBNOP010000001">
    <property type="protein sequence ID" value="MEQ3361489.1"/>
    <property type="molecule type" value="Genomic_DNA"/>
</dbReference>
<comment type="caution">
    <text evidence="4">The sequence shown here is derived from an EMBL/GenBank/DDBJ whole genome shotgun (WGS) entry which is preliminary data.</text>
</comment>
<dbReference type="Proteomes" id="UP001487305">
    <property type="component" value="Unassembled WGS sequence"/>
</dbReference>
<evidence type="ECO:0000256" key="1">
    <source>
        <dbReference type="ARBA" id="ARBA00023125"/>
    </source>
</evidence>
<evidence type="ECO:0000313" key="5">
    <source>
        <dbReference type="Proteomes" id="UP001487305"/>
    </source>
</evidence>
<keyword evidence="2" id="KW-0812">Transmembrane</keyword>
<accession>A0ABV1J8U8</accession>
<feature type="transmembrane region" description="Helical" evidence="2">
    <location>
        <begin position="131"/>
        <end position="151"/>
    </location>
</feature>
<dbReference type="CDD" id="cd00093">
    <property type="entry name" value="HTH_XRE"/>
    <property type="match status" value="1"/>
</dbReference>
<feature type="domain" description="HTH cro/C1-type" evidence="3">
    <location>
        <begin position="10"/>
        <end position="64"/>
    </location>
</feature>
<keyword evidence="2" id="KW-1133">Transmembrane helix</keyword>
<gene>
    <name evidence="4" type="ORF">AAA083_00705</name>
</gene>
<dbReference type="SMART" id="SM00530">
    <property type="entry name" value="HTH_XRE"/>
    <property type="match status" value="1"/>
</dbReference>
<evidence type="ECO:0000256" key="2">
    <source>
        <dbReference type="SAM" id="Phobius"/>
    </source>
</evidence>